<sequence>MSTTTSFRTSLPRAAKLAAQAAHVRSILTSAKITTGVIVRHSRPSDSDSPVQKALRQTIWRSGRSYLVNRSTSRHYYNELQRAKVRYLSNEHYEVSPQEQMANAYKSYMKYKAKTEDDYCECKGALHELMISEHCSASVPASVPVISAYKQSLLAEAKADYKAKIKAIIRGPEPVAPCGAPNWDDYYEPLTL</sequence>
<reference evidence="1" key="1">
    <citation type="journal article" date="2020" name="Nature">
        <title>Giant virus diversity and host interactions through global metagenomics.</title>
        <authorList>
            <person name="Schulz F."/>
            <person name="Roux S."/>
            <person name="Paez-Espino D."/>
            <person name="Jungbluth S."/>
            <person name="Walsh D.A."/>
            <person name="Denef V.J."/>
            <person name="McMahon K.D."/>
            <person name="Konstantinidis K.T."/>
            <person name="Eloe-Fadrosh E.A."/>
            <person name="Kyrpides N.C."/>
            <person name="Woyke T."/>
        </authorList>
    </citation>
    <scope>NUCLEOTIDE SEQUENCE</scope>
    <source>
        <strain evidence="1">GVMAG-M-3300023184-62</strain>
    </source>
</reference>
<evidence type="ECO:0000313" key="1">
    <source>
        <dbReference type="EMBL" id="QHT90030.1"/>
    </source>
</evidence>
<accession>A0A6C0IBS4</accession>
<dbReference type="AlphaFoldDB" id="A0A6C0IBS4"/>
<dbReference type="EMBL" id="MN740152">
    <property type="protein sequence ID" value="QHT90030.1"/>
    <property type="molecule type" value="Genomic_DNA"/>
</dbReference>
<proteinExistence type="predicted"/>
<name>A0A6C0IBS4_9ZZZZ</name>
<protein>
    <submittedName>
        <fullName evidence="1">Uncharacterized protein</fullName>
    </submittedName>
</protein>
<organism evidence="1">
    <name type="scientific">viral metagenome</name>
    <dbReference type="NCBI Taxonomy" id="1070528"/>
    <lineage>
        <taxon>unclassified sequences</taxon>
        <taxon>metagenomes</taxon>
        <taxon>organismal metagenomes</taxon>
    </lineage>
</organism>